<evidence type="ECO:0000256" key="1">
    <source>
        <dbReference type="ARBA" id="ARBA00004141"/>
    </source>
</evidence>
<feature type="transmembrane region" description="Helical" evidence="7">
    <location>
        <begin position="89"/>
        <end position="111"/>
    </location>
</feature>
<dbReference type="Proteomes" id="UP000273252">
    <property type="component" value="Unassembled WGS sequence"/>
</dbReference>
<feature type="transmembrane region" description="Helical" evidence="7">
    <location>
        <begin position="284"/>
        <end position="310"/>
    </location>
</feature>
<keyword evidence="7" id="KW-1003">Cell membrane</keyword>
<feature type="transmembrane region" description="Helical" evidence="7">
    <location>
        <begin position="152"/>
        <end position="172"/>
    </location>
</feature>
<dbReference type="GO" id="GO:0015293">
    <property type="term" value="F:symporter activity"/>
    <property type="evidence" value="ECO:0007669"/>
    <property type="project" value="UniProtKB-UniRule"/>
</dbReference>
<evidence type="ECO:0000313" key="8">
    <source>
        <dbReference type="EMBL" id="RJX73850.1"/>
    </source>
</evidence>
<keyword evidence="6 7" id="KW-0472">Membrane</keyword>
<dbReference type="EMBL" id="QVMU01000003">
    <property type="protein sequence ID" value="RJX73850.1"/>
    <property type="molecule type" value="Genomic_DNA"/>
</dbReference>
<comment type="caution">
    <text evidence="8">The sequence shown here is derived from an EMBL/GenBank/DDBJ whole genome shotgun (WGS) entry which is preliminary data.</text>
</comment>
<keyword evidence="5 7" id="KW-1133">Transmembrane helix</keyword>
<feature type="transmembrane region" description="Helical" evidence="7">
    <location>
        <begin position="117"/>
        <end position="140"/>
    </location>
</feature>
<dbReference type="GO" id="GO:0005384">
    <property type="term" value="F:manganese ion transmembrane transporter activity"/>
    <property type="evidence" value="ECO:0007669"/>
    <property type="project" value="TreeGrafter"/>
</dbReference>
<reference evidence="8 9" key="1">
    <citation type="submission" date="2018-08" db="EMBL/GenBank/DDBJ databases">
        <title>Vibrio isolated from the Eastern China Marginal Seas.</title>
        <authorList>
            <person name="Li Y."/>
        </authorList>
    </citation>
    <scope>NUCLEOTIDE SEQUENCE [LARGE SCALE GENOMIC DNA]</scope>
    <source>
        <strain evidence="8 9">BEI233</strain>
    </source>
</reference>
<dbReference type="OrthoDB" id="9787548at2"/>
<dbReference type="PANTHER" id="PTHR11706">
    <property type="entry name" value="SOLUTE CARRIER PROTEIN FAMILY 11 MEMBER"/>
    <property type="match status" value="1"/>
</dbReference>
<keyword evidence="2 7" id="KW-0813">Transport</keyword>
<comment type="subcellular location">
    <subcellularLocation>
        <location evidence="7">Cell membrane</location>
        <topology evidence="7">Multi-pass membrane protein</topology>
    </subcellularLocation>
    <subcellularLocation>
        <location evidence="1">Membrane</location>
        <topology evidence="1">Multi-pass membrane protein</topology>
    </subcellularLocation>
</comment>
<evidence type="ECO:0000313" key="9">
    <source>
        <dbReference type="Proteomes" id="UP000273252"/>
    </source>
</evidence>
<evidence type="ECO:0000256" key="7">
    <source>
        <dbReference type="HAMAP-Rule" id="MF_00221"/>
    </source>
</evidence>
<dbReference type="AlphaFoldDB" id="A0A3A6QLU3"/>
<dbReference type="GO" id="GO:0015086">
    <property type="term" value="F:cadmium ion transmembrane transporter activity"/>
    <property type="evidence" value="ECO:0007669"/>
    <property type="project" value="TreeGrafter"/>
</dbReference>
<evidence type="ECO:0000256" key="2">
    <source>
        <dbReference type="ARBA" id="ARBA00022448"/>
    </source>
</evidence>
<comment type="similarity">
    <text evidence="7">Belongs to the NRAMP family.</text>
</comment>
<feature type="transmembrane region" description="Helical" evidence="7">
    <location>
        <begin position="382"/>
        <end position="403"/>
    </location>
</feature>
<comment type="function">
    <text evidence="7">H(+)-stimulated, divalent metal cation uptake system.</text>
</comment>
<proteinExistence type="inferred from homology"/>
<gene>
    <name evidence="7" type="primary">mntH</name>
    <name evidence="8" type="ORF">DZ860_05345</name>
</gene>
<evidence type="ECO:0000256" key="6">
    <source>
        <dbReference type="ARBA" id="ARBA00023136"/>
    </source>
</evidence>
<feature type="transmembrane region" description="Helical" evidence="7">
    <location>
        <begin position="49"/>
        <end position="68"/>
    </location>
</feature>
<keyword evidence="7" id="KW-0406">Ion transport</keyword>
<feature type="transmembrane region" description="Helical" evidence="7">
    <location>
        <begin position="234"/>
        <end position="258"/>
    </location>
</feature>
<dbReference type="HAMAP" id="MF_00221">
    <property type="entry name" value="NRAMP"/>
    <property type="match status" value="1"/>
</dbReference>
<dbReference type="NCBIfam" id="NF037982">
    <property type="entry name" value="Nramp_1"/>
    <property type="match status" value="1"/>
</dbReference>
<name>A0A3A6QLU3_9VIBR</name>
<evidence type="ECO:0000256" key="3">
    <source>
        <dbReference type="ARBA" id="ARBA00022692"/>
    </source>
</evidence>
<feature type="transmembrane region" description="Helical" evidence="7">
    <location>
        <begin position="192"/>
        <end position="213"/>
    </location>
</feature>
<evidence type="ECO:0000256" key="5">
    <source>
        <dbReference type="ARBA" id="ARBA00022989"/>
    </source>
</evidence>
<dbReference type="PRINTS" id="PR00447">
    <property type="entry name" value="NATRESASSCMP"/>
</dbReference>
<keyword evidence="4 7" id="KW-0769">Symport</keyword>
<protein>
    <recommendedName>
        <fullName evidence="7">Divalent metal cation transporter MntH</fullName>
    </recommendedName>
</protein>
<dbReference type="InterPro" id="IPR001046">
    <property type="entry name" value="NRAMP_fam"/>
</dbReference>
<keyword evidence="3 7" id="KW-0812">Transmembrane</keyword>
<feature type="transmembrane region" description="Helical" evidence="7">
    <location>
        <begin position="347"/>
        <end position="370"/>
    </location>
</feature>
<evidence type="ECO:0000256" key="4">
    <source>
        <dbReference type="ARBA" id="ARBA00022847"/>
    </source>
</evidence>
<dbReference type="GO" id="GO:0034755">
    <property type="term" value="P:iron ion transmembrane transport"/>
    <property type="evidence" value="ECO:0007669"/>
    <property type="project" value="TreeGrafter"/>
</dbReference>
<sequence length="410" mass="43779">MAANPAQPSFLKSNSKRLIGPAFIAAIGYIDPGNFATNIEAGSAFGYQLLWVVLWANLMAMLIQYLSAKLGIVTGKNLAEHLRDNLPKWAVIPYWIQAEIIAMATDLAEFIGAAVGFQLLLGVSLFEGAAITALLSLAILTLGRNSQKPLEMFIGGLLIFVAVIYVIELMMAKPEAGPVATGLLIPTLNDPKQVYLAAAILGATVMPHVVYLHSALFSSPTGHSIMQRLKMTRVDVLIAMTIAGFVNIAIIAMAAAVFHHTGRSDIASIETAYETLTPLLGKGAALLFGLSLIASGLSSTVVGTLAGQVVMQGFVHFSIPLWLRRTITMLPAFGFIMMGVSTTDILVASQVVLSFGVALAIIPLLIFTSRRDIMGGFRNHRFVSLIGGVIVLLVLALNGYLLWSLVDSFI</sequence>
<accession>A0A3A6QLU3</accession>
<dbReference type="Pfam" id="PF01566">
    <property type="entry name" value="Nramp"/>
    <property type="match status" value="1"/>
</dbReference>
<dbReference type="PANTHER" id="PTHR11706:SF33">
    <property type="entry name" value="NATURAL RESISTANCE-ASSOCIATED MACROPHAGE PROTEIN 2"/>
    <property type="match status" value="1"/>
</dbReference>
<dbReference type="GO" id="GO:0005886">
    <property type="term" value="C:plasma membrane"/>
    <property type="evidence" value="ECO:0007669"/>
    <property type="project" value="UniProtKB-SubCell"/>
</dbReference>
<dbReference type="GO" id="GO:0046872">
    <property type="term" value="F:metal ion binding"/>
    <property type="evidence" value="ECO:0007669"/>
    <property type="project" value="UniProtKB-UniRule"/>
</dbReference>
<organism evidence="8 9">
    <name type="scientific">Vibrio sinensis</name>
    <dbReference type="NCBI Taxonomy" id="2302434"/>
    <lineage>
        <taxon>Bacteria</taxon>
        <taxon>Pseudomonadati</taxon>
        <taxon>Pseudomonadota</taxon>
        <taxon>Gammaproteobacteria</taxon>
        <taxon>Vibrionales</taxon>
        <taxon>Vibrionaceae</taxon>
        <taxon>Vibrio</taxon>
    </lineage>
</organism>
<keyword evidence="9" id="KW-1185">Reference proteome</keyword>
<dbReference type="NCBIfam" id="NF001923">
    <property type="entry name" value="PRK00701.1"/>
    <property type="match status" value="1"/>
</dbReference>
<feature type="transmembrane region" description="Helical" evidence="7">
    <location>
        <begin position="322"/>
        <end position="341"/>
    </location>
</feature>